<sequence length="350" mass="37401">MTTMKAVKHQPQGSISVVEVPIPDIKEGQYLVKTVAAAHNPIDNSIIDYSLAGGPGSSVGFDFAGIIERTGLGTSGRFSPGDRVAGMVHGCNTHTPTEGAYQEYIPAEEHVMWKVPDNIDLIQASALGAAVVTAALSVHHLLKFPVPGEGKVEEGTWLLVYGGSSSVSQAVIQFAKLAGLRIVATASKRNHELVKGLGAEYVFEYKDTDECIKNIKSVVGDDLRYAHDSISEGDSTRIVLDCISTKGGKVACTIPIPPEKATRKDVEMLTLDAFAAPGKAYSFMGNDYPASLPIKEFIKKFTPIFEKLLAEGKFKLQGIRVIPGGLEGVKDGFAEVKAGKANQLKLVYAL</sequence>
<dbReference type="InterPro" id="IPR047122">
    <property type="entry name" value="Trans-enoyl_RdTase-like"/>
</dbReference>
<evidence type="ECO:0000256" key="2">
    <source>
        <dbReference type="ARBA" id="ARBA00023002"/>
    </source>
</evidence>
<evidence type="ECO:0000313" key="5">
    <source>
        <dbReference type="Proteomes" id="UP000244722"/>
    </source>
</evidence>
<dbReference type="AlphaFoldDB" id="A0A2T6ZC37"/>
<comment type="similarity">
    <text evidence="1">Belongs to the zinc-containing alcohol dehydrogenase family.</text>
</comment>
<dbReference type="InterPro" id="IPR036291">
    <property type="entry name" value="NAD(P)-bd_dom_sf"/>
</dbReference>
<dbReference type="SUPFAM" id="SSF50129">
    <property type="entry name" value="GroES-like"/>
    <property type="match status" value="1"/>
</dbReference>
<name>A0A2T6ZC37_TUBBO</name>
<proteinExistence type="inferred from homology"/>
<reference evidence="4 5" key="1">
    <citation type="submission" date="2017-04" db="EMBL/GenBank/DDBJ databases">
        <title>Draft genome sequence of Tuber borchii Vittad., a whitish edible truffle.</title>
        <authorList>
            <consortium name="DOE Joint Genome Institute"/>
            <person name="Murat C."/>
            <person name="Kuo A."/>
            <person name="Barry K.W."/>
            <person name="Clum A."/>
            <person name="Dockter R.B."/>
            <person name="Fauchery L."/>
            <person name="Iotti M."/>
            <person name="Kohler A."/>
            <person name="Labutti K."/>
            <person name="Lindquist E.A."/>
            <person name="Lipzen A."/>
            <person name="Ohm R.A."/>
            <person name="Wang M."/>
            <person name="Grigoriev I.V."/>
            <person name="Zambonelli A."/>
            <person name="Martin F.M."/>
        </authorList>
    </citation>
    <scope>NUCLEOTIDE SEQUENCE [LARGE SCALE GENOMIC DNA]</scope>
    <source>
        <strain evidence="4 5">Tbo3840</strain>
    </source>
</reference>
<dbReference type="Pfam" id="PF08240">
    <property type="entry name" value="ADH_N"/>
    <property type="match status" value="1"/>
</dbReference>
<dbReference type="SUPFAM" id="SSF51735">
    <property type="entry name" value="NAD(P)-binding Rossmann-fold domains"/>
    <property type="match status" value="1"/>
</dbReference>
<dbReference type="OrthoDB" id="48317at2759"/>
<dbReference type="Gene3D" id="3.40.50.720">
    <property type="entry name" value="NAD(P)-binding Rossmann-like Domain"/>
    <property type="match status" value="1"/>
</dbReference>
<dbReference type="Pfam" id="PF00107">
    <property type="entry name" value="ADH_zinc_N"/>
    <property type="match status" value="1"/>
</dbReference>
<dbReference type="PANTHER" id="PTHR45348">
    <property type="entry name" value="HYPOTHETICAL OXIDOREDUCTASE (EUROFUNG)"/>
    <property type="match status" value="1"/>
</dbReference>
<dbReference type="STRING" id="42251.A0A2T6ZC37"/>
<protein>
    <submittedName>
        <fullName evidence="4">Chaperonin 10-like protein</fullName>
    </submittedName>
</protein>
<dbReference type="Proteomes" id="UP000244722">
    <property type="component" value="Unassembled WGS sequence"/>
</dbReference>
<dbReference type="Gene3D" id="3.90.180.10">
    <property type="entry name" value="Medium-chain alcohol dehydrogenases, catalytic domain"/>
    <property type="match status" value="1"/>
</dbReference>
<evidence type="ECO:0000313" key="4">
    <source>
        <dbReference type="EMBL" id="PUU73058.1"/>
    </source>
</evidence>
<comment type="caution">
    <text evidence="4">The sequence shown here is derived from an EMBL/GenBank/DDBJ whole genome shotgun (WGS) entry which is preliminary data.</text>
</comment>
<dbReference type="InterPro" id="IPR020843">
    <property type="entry name" value="ER"/>
</dbReference>
<dbReference type="GO" id="GO:0016651">
    <property type="term" value="F:oxidoreductase activity, acting on NAD(P)H"/>
    <property type="evidence" value="ECO:0007669"/>
    <property type="project" value="InterPro"/>
</dbReference>
<dbReference type="PANTHER" id="PTHR45348:SF2">
    <property type="entry name" value="ZINC-TYPE ALCOHOL DEHYDROGENASE-LIKE PROTEIN C2E1P3.01"/>
    <property type="match status" value="1"/>
</dbReference>
<accession>A0A2T6ZC37</accession>
<keyword evidence="5" id="KW-1185">Reference proteome</keyword>
<keyword evidence="2" id="KW-0560">Oxidoreductase</keyword>
<dbReference type="InterPro" id="IPR011032">
    <property type="entry name" value="GroES-like_sf"/>
</dbReference>
<dbReference type="EMBL" id="NESQ01000419">
    <property type="protein sequence ID" value="PUU73058.1"/>
    <property type="molecule type" value="Genomic_DNA"/>
</dbReference>
<organism evidence="4 5">
    <name type="scientific">Tuber borchii</name>
    <name type="common">White truffle</name>
    <dbReference type="NCBI Taxonomy" id="42251"/>
    <lineage>
        <taxon>Eukaryota</taxon>
        <taxon>Fungi</taxon>
        <taxon>Dikarya</taxon>
        <taxon>Ascomycota</taxon>
        <taxon>Pezizomycotina</taxon>
        <taxon>Pezizomycetes</taxon>
        <taxon>Pezizales</taxon>
        <taxon>Tuberaceae</taxon>
        <taxon>Tuber</taxon>
    </lineage>
</organism>
<dbReference type="SMART" id="SM00829">
    <property type="entry name" value="PKS_ER"/>
    <property type="match status" value="1"/>
</dbReference>
<dbReference type="InterPro" id="IPR013149">
    <property type="entry name" value="ADH-like_C"/>
</dbReference>
<feature type="domain" description="Enoyl reductase (ER)" evidence="3">
    <location>
        <begin position="13"/>
        <end position="341"/>
    </location>
</feature>
<dbReference type="CDD" id="cd08249">
    <property type="entry name" value="enoyl_reductase_like"/>
    <property type="match status" value="1"/>
</dbReference>
<gene>
    <name evidence="4" type="ORF">B9Z19DRAFT_1006271</name>
</gene>
<evidence type="ECO:0000256" key="1">
    <source>
        <dbReference type="ARBA" id="ARBA00008072"/>
    </source>
</evidence>
<dbReference type="InterPro" id="IPR013154">
    <property type="entry name" value="ADH-like_N"/>
</dbReference>
<evidence type="ECO:0000259" key="3">
    <source>
        <dbReference type="SMART" id="SM00829"/>
    </source>
</evidence>